<evidence type="ECO:0000256" key="1">
    <source>
        <dbReference type="ARBA" id="ARBA00010618"/>
    </source>
</evidence>
<dbReference type="Pfam" id="PF17136">
    <property type="entry name" value="ribosomal_L24"/>
    <property type="match status" value="1"/>
</dbReference>
<keyword evidence="5" id="KW-0694">RNA-binding</keyword>
<dbReference type="InterPro" id="IPR041988">
    <property type="entry name" value="Ribosomal_uL24_KOW"/>
</dbReference>
<evidence type="ECO:0000256" key="2">
    <source>
        <dbReference type="ARBA" id="ARBA00022980"/>
    </source>
</evidence>
<dbReference type="Pfam" id="PF00467">
    <property type="entry name" value="KOW"/>
    <property type="match status" value="1"/>
</dbReference>
<keyword evidence="5" id="KW-0699">rRNA-binding</keyword>
<dbReference type="Gene3D" id="2.30.30.30">
    <property type="match status" value="1"/>
</dbReference>
<dbReference type="NCBIfam" id="TIGR01079">
    <property type="entry name" value="rplX_bact"/>
    <property type="match status" value="1"/>
</dbReference>
<evidence type="ECO:0000256" key="4">
    <source>
        <dbReference type="ARBA" id="ARBA00035206"/>
    </source>
</evidence>
<dbReference type="InterPro" id="IPR057264">
    <property type="entry name" value="Ribosomal_uL24_C"/>
</dbReference>
<comment type="subunit">
    <text evidence="5">Part of the 50S ribosomal subunit.</text>
</comment>
<comment type="caution">
    <text evidence="8">The sequence shown here is derived from an EMBL/GenBank/DDBJ whole genome shotgun (WGS) entry which is preliminary data.</text>
</comment>
<reference evidence="8 9" key="1">
    <citation type="journal article" date="2016" name="Nat. Commun.">
        <title>Thousands of microbial genomes shed light on interconnected biogeochemical processes in an aquifer system.</title>
        <authorList>
            <person name="Anantharaman K."/>
            <person name="Brown C.T."/>
            <person name="Hug L.A."/>
            <person name="Sharon I."/>
            <person name="Castelle C.J."/>
            <person name="Probst A.J."/>
            <person name="Thomas B.C."/>
            <person name="Singh A."/>
            <person name="Wilkins M.J."/>
            <person name="Karaoz U."/>
            <person name="Brodie E.L."/>
            <person name="Williams K.H."/>
            <person name="Hubbard S.S."/>
            <person name="Banfield J.F."/>
        </authorList>
    </citation>
    <scope>NUCLEOTIDE SEQUENCE [LARGE SCALE GENOMIC DNA]</scope>
</reference>
<evidence type="ECO:0000256" key="6">
    <source>
        <dbReference type="RuleBase" id="RU003477"/>
    </source>
</evidence>
<keyword evidence="2 5" id="KW-0689">Ribosomal protein</keyword>
<dbReference type="GO" id="GO:0019843">
    <property type="term" value="F:rRNA binding"/>
    <property type="evidence" value="ECO:0007669"/>
    <property type="project" value="UniProtKB-UniRule"/>
</dbReference>
<proteinExistence type="inferred from homology"/>
<dbReference type="GO" id="GO:0006412">
    <property type="term" value="P:translation"/>
    <property type="evidence" value="ECO:0007669"/>
    <property type="project" value="UniProtKB-UniRule"/>
</dbReference>
<dbReference type="InterPro" id="IPR003256">
    <property type="entry name" value="Ribosomal_uL24"/>
</dbReference>
<name>A0A1G1XMV0_9BACT</name>
<dbReference type="InterPro" id="IPR014722">
    <property type="entry name" value="Rib_uL2_dom2"/>
</dbReference>
<comment type="function">
    <text evidence="5">One of two assembly initiator proteins, it binds directly to the 5'-end of the 23S rRNA, where it nucleates assembly of the 50S subunit.</text>
</comment>
<dbReference type="EMBL" id="MHHZ01000019">
    <property type="protein sequence ID" value="OGY41369.1"/>
    <property type="molecule type" value="Genomic_DNA"/>
</dbReference>
<dbReference type="PROSITE" id="PS01108">
    <property type="entry name" value="RIBOSOMAL_L24"/>
    <property type="match status" value="1"/>
</dbReference>
<evidence type="ECO:0000256" key="5">
    <source>
        <dbReference type="HAMAP-Rule" id="MF_01326"/>
    </source>
</evidence>
<dbReference type="AlphaFoldDB" id="A0A1G1XMV0"/>
<dbReference type="InterPro" id="IPR005825">
    <property type="entry name" value="Ribosomal_uL24_CS"/>
</dbReference>
<dbReference type="SMART" id="SM00739">
    <property type="entry name" value="KOW"/>
    <property type="match status" value="1"/>
</dbReference>
<dbReference type="PANTHER" id="PTHR12903">
    <property type="entry name" value="MITOCHONDRIAL RIBOSOMAL PROTEIN L24"/>
    <property type="match status" value="1"/>
</dbReference>
<accession>A0A1G1XMV0</accession>
<evidence type="ECO:0000256" key="3">
    <source>
        <dbReference type="ARBA" id="ARBA00023274"/>
    </source>
</evidence>
<comment type="similarity">
    <text evidence="1 5 6">Belongs to the universal ribosomal protein uL24 family.</text>
</comment>
<dbReference type="CDD" id="cd06089">
    <property type="entry name" value="KOW_RPL26"/>
    <property type="match status" value="1"/>
</dbReference>
<protein>
    <recommendedName>
        <fullName evidence="4 5">Large ribosomal subunit protein uL24</fullName>
    </recommendedName>
</protein>
<keyword evidence="3 5" id="KW-0687">Ribonucleoprotein</keyword>
<dbReference type="SUPFAM" id="SSF50104">
    <property type="entry name" value="Translation proteins SH3-like domain"/>
    <property type="match status" value="1"/>
</dbReference>
<dbReference type="GO" id="GO:1990904">
    <property type="term" value="C:ribonucleoprotein complex"/>
    <property type="evidence" value="ECO:0007669"/>
    <property type="project" value="UniProtKB-KW"/>
</dbReference>
<evidence type="ECO:0000313" key="9">
    <source>
        <dbReference type="Proteomes" id="UP000176498"/>
    </source>
</evidence>
<evidence type="ECO:0000259" key="7">
    <source>
        <dbReference type="SMART" id="SM00739"/>
    </source>
</evidence>
<evidence type="ECO:0000313" key="8">
    <source>
        <dbReference type="EMBL" id="OGY41369.1"/>
    </source>
</evidence>
<organism evidence="8 9">
    <name type="scientific">Candidatus Buchananbacteria bacterium RBG_13_36_9</name>
    <dbReference type="NCBI Taxonomy" id="1797530"/>
    <lineage>
        <taxon>Bacteria</taxon>
        <taxon>Candidatus Buchananiibacteriota</taxon>
    </lineage>
</organism>
<sequence>MKLKSGDRVKVILGKDRGKKGKVLQVFALTNKVSVEGINLAIKHLRPKRQGEKGQKIEFPAPMDASNLMLLCQKCNRATRIKHKILEKIKEKKGKKVRICSKCKELID</sequence>
<dbReference type="Proteomes" id="UP000176498">
    <property type="component" value="Unassembled WGS sequence"/>
</dbReference>
<dbReference type="GO" id="GO:0005840">
    <property type="term" value="C:ribosome"/>
    <property type="evidence" value="ECO:0007669"/>
    <property type="project" value="UniProtKB-KW"/>
</dbReference>
<dbReference type="InterPro" id="IPR008991">
    <property type="entry name" value="Translation_prot_SH3-like_sf"/>
</dbReference>
<dbReference type="HAMAP" id="MF_01326_B">
    <property type="entry name" value="Ribosomal_uL24_B"/>
    <property type="match status" value="1"/>
</dbReference>
<gene>
    <name evidence="5" type="primary">rplX</name>
    <name evidence="8" type="ORF">A2Y82_00060</name>
</gene>
<feature type="domain" description="KOW" evidence="7">
    <location>
        <begin position="2"/>
        <end position="29"/>
    </location>
</feature>
<dbReference type="GO" id="GO:0003735">
    <property type="term" value="F:structural constituent of ribosome"/>
    <property type="evidence" value="ECO:0007669"/>
    <property type="project" value="InterPro"/>
</dbReference>
<dbReference type="InterPro" id="IPR005824">
    <property type="entry name" value="KOW"/>
</dbReference>
<comment type="function">
    <text evidence="5">One of the proteins that surrounds the polypeptide exit tunnel on the outside of the subunit.</text>
</comment>